<feature type="compositionally biased region" description="Basic and acidic residues" evidence="1">
    <location>
        <begin position="262"/>
        <end position="286"/>
    </location>
</feature>
<feature type="non-terminal residue" evidence="2">
    <location>
        <position position="1"/>
    </location>
</feature>
<gene>
    <name evidence="2" type="ORF">c3_g1_i2</name>
</gene>
<feature type="non-terminal residue" evidence="2">
    <location>
        <position position="1345"/>
    </location>
</feature>
<feature type="compositionally biased region" description="Basic and acidic residues" evidence="1">
    <location>
        <begin position="535"/>
        <end position="567"/>
    </location>
</feature>
<feature type="compositionally biased region" description="Basic residues" evidence="1">
    <location>
        <begin position="995"/>
        <end position="1005"/>
    </location>
</feature>
<feature type="region of interest" description="Disordered" evidence="1">
    <location>
        <begin position="991"/>
        <end position="1011"/>
    </location>
</feature>
<feature type="region of interest" description="Disordered" evidence="1">
    <location>
        <begin position="510"/>
        <end position="589"/>
    </location>
</feature>
<reference evidence="2" key="1">
    <citation type="submission" date="2015-06" db="EMBL/GenBank/DDBJ databases">
        <authorList>
            <person name="Hoefler B.C."/>
            <person name="Straight P.D."/>
        </authorList>
    </citation>
    <scope>NUCLEOTIDE SEQUENCE</scope>
</reference>
<feature type="region of interest" description="Disordered" evidence="1">
    <location>
        <begin position="262"/>
        <end position="293"/>
    </location>
</feature>
<feature type="compositionally biased region" description="Basic and acidic residues" evidence="1">
    <location>
        <begin position="346"/>
        <end position="358"/>
    </location>
</feature>
<sequence length="1345" mass="151460">EETTKDPVTKTMSQATTTTIVVTETVESKTSEPKPLEEVSVVVAEKSIEKVEKVKPVKEVVEVKDVPEQPTAAVKEEPDKLAYAGLPIDESSGTWMDVIDEPMIFSDEEETTKDPVTKTMSQATTTTIVVTETVESKTSEPKPLEEVSVVVAEKSIEKVEKVKPVKEVVEVKDVPEQPTATTKEEPKQEESKESASTWMDVGEKPISSWADIVTETIEQEQPVKEKEKFNKKKTKKEANTAAVPEVLRGRLPVRESASAFIKQERQHTMQAKGKPELKVQPKDIPDIKTASTNMSWSDIVKQEGNGARREKSAEKRELSVPKNISVDIEVPQVCVPEVSHSHRLEILTKSVEDKTPKEKTRKQKSRKTKMEEPPKESYTVQSYPQESTNIEQPISTTALPWSVIVSQNVVEVPISNIGEIAQIAEQRTLQIKNGDNTFQQIPVVEHSHYNPCKEQIQTFIGHEIHHSKISRAKPVAGAPTTSTPIEPVTDILPADNEVVEVSLSWSDMVNEEQEEEIVPQPVIETPSEPVNRLNTLEETKSLHKTELIDEEKLTDKPEQTHPKEKKEKSKKQKPKKEKREASTSDETRKAQIIETTTIVEAVKHEEPVKREETVAQKTVVIPSVWSRSETYAEVVRKSGLTEKSKIRYQEPEVKSDVLDKSSETEASSDNFDIHSSLENVADLEQRQSDIIFEEHIENVTTLPKVEPVVEFEIPQKPSFTETESFELPTETTELSWKEIIENEDADQVQPEITSWASEMTWKEIMEDKNQHSTEPGTSSWASIVRSFAPQESEEKPLESQQSKEFEGTVTLNRTSRPIERPIIQITETSTVTEESERKDDEGFLEAISKKEKQRRRSRSRSQQSLPEEVTRSQKHIKTKKEKQTKPVRQDLTTDQPKAIPSDSLMVKIPLQEPQQVSKIVEDKKVETQQKIITPLTTGLSWAAIAAQNVPEPVQHIRPLYDELPIEPAETEFDVIAEEKLPVKTTIALEPETKEKAKKSKKKNKRKPAENVEPGYMGVELFEETTESIKPTSTAPTTSDAFVSQTSYWSAKLKPQLKVSTAEGDAKSVEQVSDNIEVSDIIQSTEEVTVQSPTNQPTTWSALIQTETTVFPEPIFDSQQPEQSVPWTTLVVSKTTDFQAPKAQEVTNATTDFLNQERSSADKQTSVKVKGFSYADVVKTEELPSQVIKTVPVKESSIMTHVMEQTTTVETTKPELVKEPEVVKILEPTKELESPQLLEQSIEESTKVVEVEENTIFETTNLEVVKEPEVVEMLEPTKGLETPLERKRSVQESTKDAEVVETTTVETTELELVKEPEVIDIRKPTKEPEIPQEPEQSVKESTKVVE</sequence>
<feature type="compositionally biased region" description="Basic and acidic residues" evidence="1">
    <location>
        <begin position="1335"/>
        <end position="1345"/>
    </location>
</feature>
<feature type="compositionally biased region" description="Basic and acidic residues" evidence="1">
    <location>
        <begin position="577"/>
        <end position="589"/>
    </location>
</feature>
<evidence type="ECO:0000313" key="2">
    <source>
        <dbReference type="EMBL" id="JAI27722.1"/>
    </source>
</evidence>
<proteinExistence type="predicted"/>
<feature type="region of interest" description="Disordered" evidence="1">
    <location>
        <begin position="1315"/>
        <end position="1345"/>
    </location>
</feature>
<accession>A0A0K8UM21</accession>
<feature type="region of interest" description="Disordered" evidence="1">
    <location>
        <begin position="648"/>
        <end position="675"/>
    </location>
</feature>
<organism evidence="2">
    <name type="scientific">Bactrocera latifrons</name>
    <name type="common">Malaysian fruit fly</name>
    <name type="synonym">Chaetodacus latifrons</name>
    <dbReference type="NCBI Taxonomy" id="174628"/>
    <lineage>
        <taxon>Eukaryota</taxon>
        <taxon>Metazoa</taxon>
        <taxon>Ecdysozoa</taxon>
        <taxon>Arthropoda</taxon>
        <taxon>Hexapoda</taxon>
        <taxon>Insecta</taxon>
        <taxon>Pterygota</taxon>
        <taxon>Neoptera</taxon>
        <taxon>Endopterygota</taxon>
        <taxon>Diptera</taxon>
        <taxon>Brachycera</taxon>
        <taxon>Muscomorpha</taxon>
        <taxon>Tephritoidea</taxon>
        <taxon>Tephritidae</taxon>
        <taxon>Bactrocera</taxon>
        <taxon>Bactrocera</taxon>
    </lineage>
</organism>
<feature type="compositionally biased region" description="Basic and acidic residues" evidence="1">
    <location>
        <begin position="182"/>
        <end position="193"/>
    </location>
</feature>
<feature type="compositionally biased region" description="Basic and acidic residues" evidence="1">
    <location>
        <begin position="792"/>
        <end position="806"/>
    </location>
</feature>
<name>A0A0K8UM21_BACLA</name>
<feature type="region of interest" description="Disordered" evidence="1">
    <location>
        <begin position="346"/>
        <end position="387"/>
    </location>
</feature>
<feature type="region of interest" description="Disordered" evidence="1">
    <location>
        <begin position="171"/>
        <end position="206"/>
    </location>
</feature>
<evidence type="ECO:0000256" key="1">
    <source>
        <dbReference type="SAM" id="MobiDB-lite"/>
    </source>
</evidence>
<feature type="compositionally biased region" description="Polar residues" evidence="1">
    <location>
        <begin position="772"/>
        <end position="781"/>
    </location>
</feature>
<protein>
    <submittedName>
        <fullName evidence="2">Uncharacterized protein</fullName>
    </submittedName>
</protein>
<feature type="region of interest" description="Disordered" evidence="1">
    <location>
        <begin position="221"/>
        <end position="249"/>
    </location>
</feature>
<dbReference type="EMBL" id="GDHF01024592">
    <property type="protein sequence ID" value="JAI27722.1"/>
    <property type="molecule type" value="Transcribed_RNA"/>
</dbReference>
<feature type="region of interest" description="Disordered" evidence="1">
    <location>
        <begin position="767"/>
        <end position="904"/>
    </location>
</feature>
<feature type="compositionally biased region" description="Basic and acidic residues" evidence="1">
    <location>
        <begin position="1315"/>
        <end position="1328"/>
    </location>
</feature>
<feature type="compositionally biased region" description="Basic and acidic residues" evidence="1">
    <location>
        <begin position="648"/>
        <end position="663"/>
    </location>
</feature>
<feature type="compositionally biased region" description="Polar residues" evidence="1">
    <location>
        <begin position="378"/>
        <end position="387"/>
    </location>
</feature>